<evidence type="ECO:0000256" key="1">
    <source>
        <dbReference type="SAM" id="MobiDB-lite"/>
    </source>
</evidence>
<gene>
    <name evidence="2" type="ORF">Sangu_1134500</name>
</gene>
<feature type="compositionally biased region" description="Basic and acidic residues" evidence="1">
    <location>
        <begin position="8"/>
        <end position="31"/>
    </location>
</feature>
<protein>
    <submittedName>
        <fullName evidence="2">Uncharacterized protein</fullName>
    </submittedName>
</protein>
<comment type="caution">
    <text evidence="2">The sequence shown here is derived from an EMBL/GenBank/DDBJ whole genome shotgun (WGS) entry which is preliminary data.</text>
</comment>
<name>A0AAW2NYW8_9LAMI</name>
<proteinExistence type="predicted"/>
<feature type="compositionally biased region" description="Basic and acidic residues" evidence="1">
    <location>
        <begin position="83"/>
        <end position="95"/>
    </location>
</feature>
<dbReference type="AlphaFoldDB" id="A0AAW2NYW8"/>
<evidence type="ECO:0000313" key="2">
    <source>
        <dbReference type="EMBL" id="KAL0349067.1"/>
    </source>
</evidence>
<reference evidence="2" key="1">
    <citation type="submission" date="2020-06" db="EMBL/GenBank/DDBJ databases">
        <authorList>
            <person name="Li T."/>
            <person name="Hu X."/>
            <person name="Zhang T."/>
            <person name="Song X."/>
            <person name="Zhang H."/>
            <person name="Dai N."/>
            <person name="Sheng W."/>
            <person name="Hou X."/>
            <person name="Wei L."/>
        </authorList>
    </citation>
    <scope>NUCLEOTIDE SEQUENCE</scope>
    <source>
        <strain evidence="2">G01</strain>
        <tissue evidence="2">Leaf</tissue>
    </source>
</reference>
<accession>A0AAW2NYW8</accession>
<reference evidence="2" key="2">
    <citation type="journal article" date="2024" name="Plant">
        <title>Genomic evolution and insights into agronomic trait innovations of Sesamum species.</title>
        <authorList>
            <person name="Miao H."/>
            <person name="Wang L."/>
            <person name="Qu L."/>
            <person name="Liu H."/>
            <person name="Sun Y."/>
            <person name="Le M."/>
            <person name="Wang Q."/>
            <person name="Wei S."/>
            <person name="Zheng Y."/>
            <person name="Lin W."/>
            <person name="Duan Y."/>
            <person name="Cao H."/>
            <person name="Xiong S."/>
            <person name="Wang X."/>
            <person name="Wei L."/>
            <person name="Li C."/>
            <person name="Ma Q."/>
            <person name="Ju M."/>
            <person name="Zhao R."/>
            <person name="Li G."/>
            <person name="Mu C."/>
            <person name="Tian Q."/>
            <person name="Mei H."/>
            <person name="Zhang T."/>
            <person name="Gao T."/>
            <person name="Zhang H."/>
        </authorList>
    </citation>
    <scope>NUCLEOTIDE SEQUENCE</scope>
    <source>
        <strain evidence="2">G01</strain>
    </source>
</reference>
<feature type="region of interest" description="Disordered" evidence="1">
    <location>
        <begin position="1"/>
        <end position="36"/>
    </location>
</feature>
<dbReference type="EMBL" id="JACGWK010000006">
    <property type="protein sequence ID" value="KAL0349067.1"/>
    <property type="molecule type" value="Genomic_DNA"/>
</dbReference>
<sequence>MVLGSDRSSTEHGESKLHREDEVGGEEEVRGVDSVGGVDEFVRHGGELAADIFSRCGGVGGIGAEERGQLLGGAAKRSSHGLVRSEERRLQGTVV</sequence>
<organism evidence="2">
    <name type="scientific">Sesamum angustifolium</name>
    <dbReference type="NCBI Taxonomy" id="2727405"/>
    <lineage>
        <taxon>Eukaryota</taxon>
        <taxon>Viridiplantae</taxon>
        <taxon>Streptophyta</taxon>
        <taxon>Embryophyta</taxon>
        <taxon>Tracheophyta</taxon>
        <taxon>Spermatophyta</taxon>
        <taxon>Magnoliopsida</taxon>
        <taxon>eudicotyledons</taxon>
        <taxon>Gunneridae</taxon>
        <taxon>Pentapetalae</taxon>
        <taxon>asterids</taxon>
        <taxon>lamiids</taxon>
        <taxon>Lamiales</taxon>
        <taxon>Pedaliaceae</taxon>
        <taxon>Sesamum</taxon>
    </lineage>
</organism>
<feature type="region of interest" description="Disordered" evidence="1">
    <location>
        <begin position="73"/>
        <end position="95"/>
    </location>
</feature>